<dbReference type="InterPro" id="IPR005312">
    <property type="entry name" value="DUF1759"/>
</dbReference>
<dbReference type="Pfam" id="PF18701">
    <property type="entry name" value="DUF5641"/>
    <property type="match status" value="1"/>
</dbReference>
<evidence type="ECO:0000313" key="2">
    <source>
        <dbReference type="EMBL" id="GFQ85019.1"/>
    </source>
</evidence>
<dbReference type="EMBL" id="BMAO01032836">
    <property type="protein sequence ID" value="GFQ85019.1"/>
    <property type="molecule type" value="Genomic_DNA"/>
</dbReference>
<dbReference type="OrthoDB" id="6430657at2759"/>
<sequence>MSEDKDRVSCLKRKRSILRTAVTNTVTKLEHELLETEHIDVDKLEEILEILVTKFESLKCIDNELEPLFGEIEFEEEYTKTEEYNDKVTLTKFRVNKRIRELNKNVSNFPANVSHDVEKINQVYQPNVNIEENSVRIKLPKLCIPKFYGDVNQWLNFWNSFESAIHKNVHLNKVDKFNYLKSYLGGTALSTVDGFSISDSTYDAAINLLKERFAREDLLIQTHMSNILNIKPLKHSNDINAFRKFYDKVSMELRSLECLGLCIENISSVLCTTILRALPQDILIEFNQLQNEKSYTNVNDLLNFLSLSLRSRERAALISCDSSSRRFTTSYPSNNSSFETQRDFEIYKSDKTKQFSACQLISTDIEKQNIKGSNCIFCDSSIHESLDCDYAYNLSLDERKNILLKKGGCFKCLGAKKHISRFCKANITCCHCSGKHSSLMCFVKYKQKENDKNINPKADESRPSENTVLTNQSTFNEIYLQTLVVRISNKGLNHFVRVIIDSGSTKSYISKFVAEKMGLKSIGKETVTHGLFGGLEKTECHNRYNIQLSSLDTKNKIEIEVMDQKKICATVLKIKNAYCLKELREKKIFLSDVSFKSEKCLYEESVNDIHLLLGADVAGKILTGKIEHLSYGLVAMQYILGWTVMGKVSNEINLDSSYLTLSLFVNEAKITDLWNLDSFGINDPCEKQSKEEVLTRFRMGKIGATADIRKTFLSISLDDHDRDYMRFIWLKDGDPEKEIRTLSDPERWGYVPDSLIPSDLPSRGCNVEALSISRWWEGPAYLQKPMNEWPKSEKLPNFEIINSERRKPLINVTNTDNKRIDWPLARVIQLFPSKDGDVRLTKVKMKNGEFLGPIKIGLYPWSCLLNWMPPRTYDSDMDYFGKNEFEFFELEKLKGGRMLYLETFFHPPVH</sequence>
<evidence type="ECO:0000259" key="1">
    <source>
        <dbReference type="Pfam" id="PF18701"/>
    </source>
</evidence>
<feature type="domain" description="DUF5641" evidence="1">
    <location>
        <begin position="809"/>
        <end position="854"/>
    </location>
</feature>
<dbReference type="Gene3D" id="2.40.70.10">
    <property type="entry name" value="Acid Proteases"/>
    <property type="match status" value="1"/>
</dbReference>
<dbReference type="PANTHER" id="PTHR47331:SF5">
    <property type="entry name" value="RIBONUCLEASE H"/>
    <property type="match status" value="1"/>
</dbReference>
<dbReference type="Pfam" id="PF03564">
    <property type="entry name" value="DUF1759"/>
    <property type="match status" value="1"/>
</dbReference>
<evidence type="ECO:0000313" key="3">
    <source>
        <dbReference type="Proteomes" id="UP000887116"/>
    </source>
</evidence>
<dbReference type="InterPro" id="IPR021109">
    <property type="entry name" value="Peptidase_aspartic_dom_sf"/>
</dbReference>
<dbReference type="Proteomes" id="UP000887116">
    <property type="component" value="Unassembled WGS sequence"/>
</dbReference>
<accession>A0A8X6FQJ3</accession>
<proteinExistence type="predicted"/>
<keyword evidence="3" id="KW-1185">Reference proteome</keyword>
<dbReference type="PANTHER" id="PTHR47331">
    <property type="entry name" value="PHD-TYPE DOMAIN-CONTAINING PROTEIN"/>
    <property type="match status" value="1"/>
</dbReference>
<dbReference type="InterPro" id="IPR040676">
    <property type="entry name" value="DUF5641"/>
</dbReference>
<gene>
    <name evidence="2" type="primary">AVEN_124292_1</name>
    <name evidence="2" type="ORF">TNCT_288461</name>
</gene>
<protein>
    <submittedName>
        <fullName evidence="2">Integrase catalytic domain-containing protein</fullName>
    </submittedName>
</protein>
<reference evidence="2" key="1">
    <citation type="submission" date="2020-07" db="EMBL/GenBank/DDBJ databases">
        <title>Multicomponent nature underlies the extraordinary mechanical properties of spider dragline silk.</title>
        <authorList>
            <person name="Kono N."/>
            <person name="Nakamura H."/>
            <person name="Mori M."/>
            <person name="Yoshida Y."/>
            <person name="Ohtoshi R."/>
            <person name="Malay A.D."/>
            <person name="Moran D.A.P."/>
            <person name="Tomita M."/>
            <person name="Numata K."/>
            <person name="Arakawa K."/>
        </authorList>
    </citation>
    <scope>NUCLEOTIDE SEQUENCE</scope>
</reference>
<comment type="caution">
    <text evidence="2">The sequence shown here is derived from an EMBL/GenBank/DDBJ whole genome shotgun (WGS) entry which is preliminary data.</text>
</comment>
<dbReference type="AlphaFoldDB" id="A0A8X6FQJ3"/>
<organism evidence="2 3">
    <name type="scientific">Trichonephila clavata</name>
    <name type="common">Joro spider</name>
    <name type="synonym">Nephila clavata</name>
    <dbReference type="NCBI Taxonomy" id="2740835"/>
    <lineage>
        <taxon>Eukaryota</taxon>
        <taxon>Metazoa</taxon>
        <taxon>Ecdysozoa</taxon>
        <taxon>Arthropoda</taxon>
        <taxon>Chelicerata</taxon>
        <taxon>Arachnida</taxon>
        <taxon>Araneae</taxon>
        <taxon>Araneomorphae</taxon>
        <taxon>Entelegynae</taxon>
        <taxon>Araneoidea</taxon>
        <taxon>Nephilidae</taxon>
        <taxon>Trichonephila</taxon>
    </lineage>
</organism>
<name>A0A8X6FQJ3_TRICU</name>